<dbReference type="PANTHER" id="PTHR35526:SF3">
    <property type="entry name" value="ANTI-SIGMA-F FACTOR RSBW"/>
    <property type="match status" value="1"/>
</dbReference>
<dbReference type="SUPFAM" id="SSF55874">
    <property type="entry name" value="ATPase domain of HSP90 chaperone/DNA topoisomerase II/histidine kinase"/>
    <property type="match status" value="1"/>
</dbReference>
<dbReference type="Pfam" id="PF13581">
    <property type="entry name" value="HATPase_c_2"/>
    <property type="match status" value="1"/>
</dbReference>
<organism evidence="4 5">
    <name type="scientific">Roseivivax sediminis</name>
    <dbReference type="NCBI Taxonomy" id="936889"/>
    <lineage>
        <taxon>Bacteria</taxon>
        <taxon>Pseudomonadati</taxon>
        <taxon>Pseudomonadota</taxon>
        <taxon>Alphaproteobacteria</taxon>
        <taxon>Rhodobacterales</taxon>
        <taxon>Roseobacteraceae</taxon>
        <taxon>Roseivivax</taxon>
    </lineage>
</organism>
<dbReference type="Proteomes" id="UP000325289">
    <property type="component" value="Unassembled WGS sequence"/>
</dbReference>
<dbReference type="RefSeq" id="WP_149756511.1">
    <property type="nucleotide sequence ID" value="NZ_FOMS01000008.1"/>
</dbReference>
<evidence type="ECO:0000256" key="1">
    <source>
        <dbReference type="ARBA" id="ARBA00022527"/>
    </source>
</evidence>
<reference evidence="4 5" key="1">
    <citation type="submission" date="2016-10" db="EMBL/GenBank/DDBJ databases">
        <authorList>
            <person name="Varghese N."/>
            <person name="Submissions S."/>
        </authorList>
    </citation>
    <scope>NUCLEOTIDE SEQUENCE [LARGE SCALE GENOMIC DNA]</scope>
    <source>
        <strain evidence="5">YIM D21,KCTC 23444,ACCC 10710</strain>
    </source>
</reference>
<evidence type="ECO:0000313" key="5">
    <source>
        <dbReference type="Proteomes" id="UP000325289"/>
    </source>
</evidence>
<gene>
    <name evidence="4" type="ORF">SAMN04515678_108163</name>
</gene>
<keyword evidence="4" id="KW-0418">Kinase</keyword>
<dbReference type="PANTHER" id="PTHR35526">
    <property type="entry name" value="ANTI-SIGMA-F FACTOR RSBW-RELATED"/>
    <property type="match status" value="1"/>
</dbReference>
<dbReference type="EMBL" id="FOMS01000008">
    <property type="protein sequence ID" value="SFE31739.1"/>
    <property type="molecule type" value="Genomic_DNA"/>
</dbReference>
<dbReference type="GO" id="GO:0004674">
    <property type="term" value="F:protein serine/threonine kinase activity"/>
    <property type="evidence" value="ECO:0007669"/>
    <property type="project" value="UniProtKB-KW"/>
</dbReference>
<dbReference type="AlphaFoldDB" id="A0A1I1ZJ62"/>
<sequence length="176" mass="18904">MPAEKPGRDRARKRALWQVAFRIWPAPAEIRAALLRVEDALQSAGVPAASAGDAALALAEALNNVVEHAFAGLAPGWVTLDITLGQDRLTVRICDRGRPMPGLAAPAGHLPDLDVPRSDVPEGGFGWHLIHSLSSTLDYRREDGANLLRLDFDLRVDPGPDSSGSDPVTPRIARKD</sequence>
<dbReference type="CDD" id="cd16936">
    <property type="entry name" value="HATPase_RsbW-like"/>
    <property type="match status" value="1"/>
</dbReference>
<dbReference type="Gene3D" id="3.30.565.10">
    <property type="entry name" value="Histidine kinase-like ATPase, C-terminal domain"/>
    <property type="match status" value="1"/>
</dbReference>
<proteinExistence type="predicted"/>
<feature type="region of interest" description="Disordered" evidence="2">
    <location>
        <begin position="156"/>
        <end position="176"/>
    </location>
</feature>
<keyword evidence="1" id="KW-0723">Serine/threonine-protein kinase</keyword>
<dbReference type="InterPro" id="IPR050267">
    <property type="entry name" value="Anti-sigma-factor_SerPK"/>
</dbReference>
<feature type="domain" description="Histidine kinase/HSP90-like ATPase" evidence="3">
    <location>
        <begin position="24"/>
        <end position="150"/>
    </location>
</feature>
<protein>
    <submittedName>
        <fullName evidence="4">Serine/threonine-protein kinase RsbW</fullName>
    </submittedName>
</protein>
<keyword evidence="4" id="KW-0808">Transferase</keyword>
<accession>A0A1I1ZJ62</accession>
<evidence type="ECO:0000313" key="4">
    <source>
        <dbReference type="EMBL" id="SFE31739.1"/>
    </source>
</evidence>
<dbReference type="InterPro" id="IPR036890">
    <property type="entry name" value="HATPase_C_sf"/>
</dbReference>
<dbReference type="OrthoDB" id="9792240at2"/>
<keyword evidence="5" id="KW-1185">Reference proteome</keyword>
<evidence type="ECO:0000256" key="2">
    <source>
        <dbReference type="SAM" id="MobiDB-lite"/>
    </source>
</evidence>
<evidence type="ECO:0000259" key="3">
    <source>
        <dbReference type="Pfam" id="PF13581"/>
    </source>
</evidence>
<name>A0A1I1ZJ62_9RHOB</name>
<dbReference type="InterPro" id="IPR003594">
    <property type="entry name" value="HATPase_dom"/>
</dbReference>